<dbReference type="Gene3D" id="3.40.50.300">
    <property type="entry name" value="P-loop containing nucleotide triphosphate hydrolases"/>
    <property type="match status" value="1"/>
</dbReference>
<reference evidence="10 11" key="1">
    <citation type="submission" date="2018-08" db="EMBL/GenBank/DDBJ databases">
        <title>Meiothermus luteus KCTC 52599 genome sequencing project.</title>
        <authorList>
            <person name="Da Costa M.S."/>
            <person name="Albuquerque L."/>
            <person name="Raposo P."/>
            <person name="Froufe H.J.C."/>
            <person name="Barroso C.S."/>
            <person name="Egas C."/>
        </authorList>
    </citation>
    <scope>NUCLEOTIDE SEQUENCE [LARGE SCALE GENOMIC DNA]</scope>
    <source>
        <strain evidence="10 11">KCTC 52599</strain>
    </source>
</reference>
<sequence length="325" mass="36157">MLELVGLRKTYPGFALSLSLAVSPGQTLALLGPSGSGKTTLLRLIAGLEAPEAGQVWLGTTDLTPLPPEARGVGFVFQDYALFPHLSVYENIAFGLREARWEAQQVRARVAELLELTHLEPHAQKRPHQLSGGERQRVALARALAPRPRVLLLDEPLGALDLKLRWELLWELRAILRQVRVPTLVVTHDHAEAFALAEQVALLREGRVVQQGTPERLYRRPKTLWVAAFLGQRNLFSPKESLELGLPARPHLLPQEAIGLGEGEEAQVQERTFKGPTVVLELRWRGHRLFWEGPEPGLYPGDRVGVRIDWSKAVPLEEEAVAPSL</sequence>
<dbReference type="PROSITE" id="PS00211">
    <property type="entry name" value="ABC_TRANSPORTER_1"/>
    <property type="match status" value="1"/>
</dbReference>
<keyword evidence="1" id="KW-0813">Transport</keyword>
<accession>A0A399EIJ1</accession>
<feature type="domain" description="ABC transporter" evidence="9">
    <location>
        <begin position="2"/>
        <end position="230"/>
    </location>
</feature>
<evidence type="ECO:0000256" key="7">
    <source>
        <dbReference type="ARBA" id="ARBA00023065"/>
    </source>
</evidence>
<protein>
    <submittedName>
        <fullName evidence="10">Spermidine/putrescine import ATP-binding protein PotA</fullName>
        <ecNumber evidence="10">3.6.3.31</ecNumber>
    </submittedName>
</protein>
<keyword evidence="8" id="KW-0472">Membrane</keyword>
<dbReference type="InterPro" id="IPR027417">
    <property type="entry name" value="P-loop_NTPase"/>
</dbReference>
<evidence type="ECO:0000256" key="8">
    <source>
        <dbReference type="ARBA" id="ARBA00023136"/>
    </source>
</evidence>
<dbReference type="PROSITE" id="PS50893">
    <property type="entry name" value="ABC_TRANSPORTER_2"/>
    <property type="match status" value="1"/>
</dbReference>
<evidence type="ECO:0000313" key="10">
    <source>
        <dbReference type="EMBL" id="RIH82899.1"/>
    </source>
</evidence>
<gene>
    <name evidence="10" type="primary">potA_6</name>
    <name evidence="10" type="ORF">Mlute_02357</name>
</gene>
<dbReference type="InterPro" id="IPR003439">
    <property type="entry name" value="ABC_transporter-like_ATP-bd"/>
</dbReference>
<dbReference type="AlphaFoldDB" id="A0A399EIJ1"/>
<dbReference type="RefSeq" id="WP_119360885.1">
    <property type="nucleotide sequence ID" value="NZ_QWKZ01000094.1"/>
</dbReference>
<dbReference type="GO" id="GO:0015408">
    <property type="term" value="F:ABC-type ferric iron transporter activity"/>
    <property type="evidence" value="ECO:0007669"/>
    <property type="project" value="InterPro"/>
</dbReference>
<proteinExistence type="predicted"/>
<dbReference type="GO" id="GO:0016020">
    <property type="term" value="C:membrane"/>
    <property type="evidence" value="ECO:0007669"/>
    <property type="project" value="InterPro"/>
</dbReference>
<evidence type="ECO:0000256" key="2">
    <source>
        <dbReference type="ARBA" id="ARBA00022475"/>
    </source>
</evidence>
<comment type="caution">
    <text evidence="10">The sequence shown here is derived from an EMBL/GenBank/DDBJ whole genome shotgun (WGS) entry which is preliminary data.</text>
</comment>
<dbReference type="SUPFAM" id="SSF52540">
    <property type="entry name" value="P-loop containing nucleoside triphosphate hydrolases"/>
    <property type="match status" value="1"/>
</dbReference>
<organism evidence="10 11">
    <name type="scientific">Meiothermus luteus</name>
    <dbReference type="NCBI Taxonomy" id="2026184"/>
    <lineage>
        <taxon>Bacteria</taxon>
        <taxon>Thermotogati</taxon>
        <taxon>Deinococcota</taxon>
        <taxon>Deinococci</taxon>
        <taxon>Thermales</taxon>
        <taxon>Thermaceae</taxon>
        <taxon>Meiothermus</taxon>
    </lineage>
</organism>
<evidence type="ECO:0000256" key="6">
    <source>
        <dbReference type="ARBA" id="ARBA00023004"/>
    </source>
</evidence>
<keyword evidence="4" id="KW-0547">Nucleotide-binding</keyword>
<evidence type="ECO:0000256" key="1">
    <source>
        <dbReference type="ARBA" id="ARBA00022448"/>
    </source>
</evidence>
<evidence type="ECO:0000256" key="3">
    <source>
        <dbReference type="ARBA" id="ARBA00022496"/>
    </source>
</evidence>
<keyword evidence="7" id="KW-0406">Ion transport</keyword>
<dbReference type="FunFam" id="3.40.50.300:FF:000425">
    <property type="entry name" value="Probable ABC transporter, ATP-binding subunit"/>
    <property type="match status" value="1"/>
</dbReference>
<keyword evidence="3" id="KW-0410">Iron transport</keyword>
<dbReference type="InterPro" id="IPR003593">
    <property type="entry name" value="AAA+_ATPase"/>
</dbReference>
<dbReference type="InterPro" id="IPR015853">
    <property type="entry name" value="ABC_transpr_FbpC"/>
</dbReference>
<evidence type="ECO:0000256" key="5">
    <source>
        <dbReference type="ARBA" id="ARBA00022840"/>
    </source>
</evidence>
<dbReference type="EC" id="3.6.3.31" evidence="10"/>
<evidence type="ECO:0000256" key="4">
    <source>
        <dbReference type="ARBA" id="ARBA00022741"/>
    </source>
</evidence>
<dbReference type="PANTHER" id="PTHR42781:SF4">
    <property type="entry name" value="SPERMIDINE_PUTRESCINE IMPORT ATP-BINDING PROTEIN POTA"/>
    <property type="match status" value="1"/>
</dbReference>
<name>A0A399EIJ1_9DEIN</name>
<dbReference type="GO" id="GO:0015697">
    <property type="term" value="P:quaternary ammonium group transport"/>
    <property type="evidence" value="ECO:0007669"/>
    <property type="project" value="UniProtKB-ARBA"/>
</dbReference>
<keyword evidence="11" id="KW-1185">Reference proteome</keyword>
<dbReference type="PANTHER" id="PTHR42781">
    <property type="entry name" value="SPERMIDINE/PUTRESCINE IMPORT ATP-BINDING PROTEIN POTA"/>
    <property type="match status" value="1"/>
</dbReference>
<dbReference type="InterPro" id="IPR017871">
    <property type="entry name" value="ABC_transporter-like_CS"/>
</dbReference>
<dbReference type="Pfam" id="PF00005">
    <property type="entry name" value="ABC_tran"/>
    <property type="match status" value="1"/>
</dbReference>
<dbReference type="InterPro" id="IPR050093">
    <property type="entry name" value="ABC_SmlMolc_Importer"/>
</dbReference>
<evidence type="ECO:0000259" key="9">
    <source>
        <dbReference type="PROSITE" id="PS50893"/>
    </source>
</evidence>
<keyword evidence="5 10" id="KW-0067">ATP-binding</keyword>
<keyword evidence="10" id="KW-0378">Hydrolase</keyword>
<keyword evidence="6" id="KW-0408">Iron</keyword>
<dbReference type="Proteomes" id="UP000265800">
    <property type="component" value="Unassembled WGS sequence"/>
</dbReference>
<evidence type="ECO:0000313" key="11">
    <source>
        <dbReference type="Proteomes" id="UP000265800"/>
    </source>
</evidence>
<dbReference type="SMART" id="SM00382">
    <property type="entry name" value="AAA"/>
    <property type="match status" value="1"/>
</dbReference>
<dbReference type="OrthoDB" id="34128at2"/>
<dbReference type="GO" id="GO:0005524">
    <property type="term" value="F:ATP binding"/>
    <property type="evidence" value="ECO:0007669"/>
    <property type="project" value="UniProtKB-KW"/>
</dbReference>
<keyword evidence="2" id="KW-1003">Cell membrane</keyword>
<dbReference type="CDD" id="cd03259">
    <property type="entry name" value="ABC_Carb_Solutes_like"/>
    <property type="match status" value="1"/>
</dbReference>
<dbReference type="EMBL" id="QWKZ01000094">
    <property type="protein sequence ID" value="RIH82899.1"/>
    <property type="molecule type" value="Genomic_DNA"/>
</dbReference>
<dbReference type="GO" id="GO:0016887">
    <property type="term" value="F:ATP hydrolysis activity"/>
    <property type="evidence" value="ECO:0007669"/>
    <property type="project" value="InterPro"/>
</dbReference>